<evidence type="ECO:0000313" key="2">
    <source>
        <dbReference type="EMBL" id="CAF0805740.1"/>
    </source>
</evidence>
<organism evidence="3 6">
    <name type="scientific">Didymodactylos carnosus</name>
    <dbReference type="NCBI Taxonomy" id="1234261"/>
    <lineage>
        <taxon>Eukaryota</taxon>
        <taxon>Metazoa</taxon>
        <taxon>Spiralia</taxon>
        <taxon>Gnathifera</taxon>
        <taxon>Rotifera</taxon>
        <taxon>Eurotatoria</taxon>
        <taxon>Bdelloidea</taxon>
        <taxon>Philodinida</taxon>
        <taxon>Philodinidae</taxon>
        <taxon>Didymodactylos</taxon>
    </lineage>
</organism>
<keyword evidence="1" id="KW-0472">Membrane</keyword>
<keyword evidence="1" id="KW-1133">Transmembrane helix</keyword>
<reference evidence="3" key="1">
    <citation type="submission" date="2021-02" db="EMBL/GenBank/DDBJ databases">
        <authorList>
            <person name="Nowell W R."/>
        </authorList>
    </citation>
    <scope>NUCLEOTIDE SEQUENCE</scope>
</reference>
<sequence length="317" mass="35549">MVMITYVTTTDTTNPITLSTTTLKQTPVCAAECLNRIVRAIIFGVMPVISILICLALIRVIINRIEVFYYRRQKNSTQRISLSAYQTGRLVLPYTPVAPAELQRIIQGSHTTTSENGKLKHGRTALNNNTSIFFQTTDDTNTNNNRKTFLKSITTSKSKQPLSNALSSLIMKRDNGESNLFMSLLATSQTPSQTTPKLNATNEMNINDKQYFCVRRSSIETVSVSSSVPHRSSDILDLYYKISEESQINEPETTTMIVQESTENFEFDPSSLTSSVIGYENMKNETPILSPSDNNCEQNRSSLSSNECLAELHHHRK</sequence>
<comment type="caution">
    <text evidence="3">The sequence shown here is derived from an EMBL/GenBank/DDBJ whole genome shotgun (WGS) entry which is preliminary data.</text>
</comment>
<keyword evidence="6" id="KW-1185">Reference proteome</keyword>
<dbReference type="OrthoDB" id="10048675at2759"/>
<gene>
    <name evidence="3" type="ORF">GPM918_LOCUS19323</name>
    <name evidence="2" type="ORF">OVA965_LOCUS4888</name>
    <name evidence="5" type="ORF">SRO942_LOCUS19318</name>
    <name evidence="4" type="ORF">TMI583_LOCUS4886</name>
</gene>
<protein>
    <submittedName>
        <fullName evidence="3">Uncharacterized protein</fullName>
    </submittedName>
</protein>
<accession>A0A814Q0H3</accession>
<dbReference type="AlphaFoldDB" id="A0A814Q0H3"/>
<name>A0A814Q0H3_9BILA</name>
<dbReference type="EMBL" id="CAJNOQ010005825">
    <property type="protein sequence ID" value="CAF1112984.1"/>
    <property type="molecule type" value="Genomic_DNA"/>
</dbReference>
<dbReference type="Proteomes" id="UP000677228">
    <property type="component" value="Unassembled WGS sequence"/>
</dbReference>
<evidence type="ECO:0000313" key="4">
    <source>
        <dbReference type="EMBL" id="CAF3589405.1"/>
    </source>
</evidence>
<evidence type="ECO:0000313" key="6">
    <source>
        <dbReference type="Proteomes" id="UP000663829"/>
    </source>
</evidence>
<dbReference type="Proteomes" id="UP000682733">
    <property type="component" value="Unassembled WGS sequence"/>
</dbReference>
<dbReference type="EMBL" id="CAJOBC010005824">
    <property type="protein sequence ID" value="CAF3877151.1"/>
    <property type="molecule type" value="Genomic_DNA"/>
</dbReference>
<evidence type="ECO:0000313" key="3">
    <source>
        <dbReference type="EMBL" id="CAF1112984.1"/>
    </source>
</evidence>
<dbReference type="EMBL" id="CAJNOK010001322">
    <property type="protein sequence ID" value="CAF0805740.1"/>
    <property type="molecule type" value="Genomic_DNA"/>
</dbReference>
<evidence type="ECO:0000256" key="1">
    <source>
        <dbReference type="SAM" id="Phobius"/>
    </source>
</evidence>
<evidence type="ECO:0000313" key="5">
    <source>
        <dbReference type="EMBL" id="CAF3877151.1"/>
    </source>
</evidence>
<keyword evidence="1" id="KW-0812">Transmembrane</keyword>
<dbReference type="EMBL" id="CAJOBA010001322">
    <property type="protein sequence ID" value="CAF3589405.1"/>
    <property type="molecule type" value="Genomic_DNA"/>
</dbReference>
<dbReference type="Proteomes" id="UP000681722">
    <property type="component" value="Unassembled WGS sequence"/>
</dbReference>
<feature type="transmembrane region" description="Helical" evidence="1">
    <location>
        <begin position="40"/>
        <end position="62"/>
    </location>
</feature>
<dbReference type="Proteomes" id="UP000663829">
    <property type="component" value="Unassembled WGS sequence"/>
</dbReference>
<proteinExistence type="predicted"/>